<dbReference type="PANTHER" id="PTHR31126">
    <property type="entry name" value="TYROSINE-PROTEIN PHOSPHATASE"/>
    <property type="match status" value="1"/>
</dbReference>
<sequence length="260" mass="30302">MFEKRALNIKGASNFRDLGGYIGFDGRKTTWGKNFRAAALTHLTSHDLKVLKHHRIHQIIDFRTLDERLNDPDIYPDSVEDIELPVLDEDTTYSTLSREQMHQLAHSSGFAYQQMMQTYERLITDNFSQRAYRQFFNYLLANEEGAILFHCTKGKDRTGVGTALFLTALGVDKETVFQDYVLTDDYNQTENEAELARLVRHQASEIDIDNFKGFWLTDRDYLENAFSAMIQLAGSPENYLKRYLDLDQDQLDRLRDKYLD</sequence>
<dbReference type="InterPro" id="IPR029021">
    <property type="entry name" value="Prot-tyrosine_phosphatase-like"/>
</dbReference>
<dbReference type="EMBL" id="SDWY01000003">
    <property type="protein sequence ID" value="MDN6900571.1"/>
    <property type="molecule type" value="Genomic_DNA"/>
</dbReference>
<dbReference type="SUPFAM" id="SSF52799">
    <property type="entry name" value="(Phosphotyrosine protein) phosphatases II"/>
    <property type="match status" value="1"/>
</dbReference>
<proteinExistence type="inferred from homology"/>
<dbReference type="PANTHER" id="PTHR31126:SF1">
    <property type="entry name" value="TYROSINE SPECIFIC PROTEIN PHOSPHATASES DOMAIN-CONTAINING PROTEIN"/>
    <property type="match status" value="1"/>
</dbReference>
<dbReference type="RefSeq" id="WP_128685497.1">
    <property type="nucleotide sequence ID" value="NZ_CP029684.2"/>
</dbReference>
<evidence type="ECO:0000256" key="1">
    <source>
        <dbReference type="ARBA" id="ARBA00009580"/>
    </source>
</evidence>
<organism evidence="2 5">
    <name type="scientific">Oenococcus sicerae</name>
    <dbReference type="NCBI Taxonomy" id="2203724"/>
    <lineage>
        <taxon>Bacteria</taxon>
        <taxon>Bacillati</taxon>
        <taxon>Bacillota</taxon>
        <taxon>Bacilli</taxon>
        <taxon>Lactobacillales</taxon>
        <taxon>Lactobacillaceae</taxon>
        <taxon>Oenococcus</taxon>
    </lineage>
</organism>
<evidence type="ECO:0000313" key="2">
    <source>
        <dbReference type="EMBL" id="MDN6900571.1"/>
    </source>
</evidence>
<dbReference type="InterPro" id="IPR016130">
    <property type="entry name" value="Tyr_Pase_AS"/>
</dbReference>
<dbReference type="InterPro" id="IPR026893">
    <property type="entry name" value="Tyr/Ser_Pase_IphP-type"/>
</dbReference>
<name>A0AAJ1RA59_9LACO</name>
<gene>
    <name evidence="3" type="ORF">DLJ48_02190</name>
    <name evidence="2" type="ORF">EVC35_06085</name>
</gene>
<keyword evidence="4" id="KW-1185">Reference proteome</keyword>
<reference evidence="3" key="3">
    <citation type="submission" date="2020-01" db="EMBL/GenBank/DDBJ databases">
        <authorList>
            <person name="Cousin F.J."/>
            <person name="Le Guellec R."/>
            <person name="Cretenet M."/>
        </authorList>
    </citation>
    <scope>NUCLEOTIDE SEQUENCE</scope>
    <source>
        <strain evidence="3">UCMA 15228</strain>
    </source>
</reference>
<dbReference type="EMBL" id="CP029684">
    <property type="protein sequence ID" value="QAS69414.1"/>
    <property type="molecule type" value="Genomic_DNA"/>
</dbReference>
<evidence type="ECO:0000313" key="4">
    <source>
        <dbReference type="Proteomes" id="UP000286907"/>
    </source>
</evidence>
<evidence type="ECO:0000313" key="5">
    <source>
        <dbReference type="Proteomes" id="UP001167919"/>
    </source>
</evidence>
<dbReference type="GO" id="GO:0004721">
    <property type="term" value="F:phosphoprotein phosphatase activity"/>
    <property type="evidence" value="ECO:0007669"/>
    <property type="project" value="InterPro"/>
</dbReference>
<evidence type="ECO:0000313" key="3">
    <source>
        <dbReference type="EMBL" id="QAS69414.1"/>
    </source>
</evidence>
<dbReference type="Gene3D" id="3.90.190.10">
    <property type="entry name" value="Protein tyrosine phosphatase superfamily"/>
    <property type="match status" value="1"/>
</dbReference>
<dbReference type="Proteomes" id="UP001167919">
    <property type="component" value="Unassembled WGS sequence"/>
</dbReference>
<reference evidence="3 4" key="1">
    <citation type="journal article" date="2019" name="Syst. Appl. Microbiol.">
        <title>Oenococcus sicerae sp. nov., isolated from French cider.</title>
        <authorList>
            <person name="Cousin F.J."/>
            <person name="Le Guellec R."/>
            <person name="Chagnot C."/>
            <person name="Goux D."/>
            <person name="Dalmasso M."/>
            <person name="Laplace J.M."/>
            <person name="Cretenet M."/>
        </authorList>
    </citation>
    <scope>NUCLEOTIDE SEQUENCE [LARGE SCALE GENOMIC DNA]</scope>
    <source>
        <strain evidence="3 4">UCMA 15228</strain>
    </source>
</reference>
<dbReference type="PROSITE" id="PS00383">
    <property type="entry name" value="TYR_PHOSPHATASE_1"/>
    <property type="match status" value="1"/>
</dbReference>
<comment type="similarity">
    <text evidence="1">Belongs to the protein-tyrosine phosphatase family.</text>
</comment>
<dbReference type="Pfam" id="PF13350">
    <property type="entry name" value="Y_phosphatase3"/>
    <property type="match status" value="1"/>
</dbReference>
<accession>A0AAJ1RA59</accession>
<dbReference type="Proteomes" id="UP000286907">
    <property type="component" value="Chromosome"/>
</dbReference>
<dbReference type="AlphaFoldDB" id="A0AAJ1RA59"/>
<reference evidence="2" key="2">
    <citation type="submission" date="2019-01" db="EMBL/GenBank/DDBJ databases">
        <title>Oenococcus sicerae UCMA17102.</title>
        <authorList>
            <person name="Cousin F.J."/>
            <person name="Le Guellec R."/>
            <person name="Cretenet M."/>
        </authorList>
    </citation>
    <scope>NUCLEOTIDE SEQUENCE</scope>
    <source>
        <strain evidence="2">UCMA17102</strain>
    </source>
</reference>
<protein>
    <submittedName>
        <fullName evidence="2">Tyrosine-protein phosphatase</fullName>
    </submittedName>
</protein>